<organism evidence="2 3">
    <name type="scientific">Coniochaeta ligniaria NRRL 30616</name>
    <dbReference type="NCBI Taxonomy" id="1408157"/>
    <lineage>
        <taxon>Eukaryota</taxon>
        <taxon>Fungi</taxon>
        <taxon>Dikarya</taxon>
        <taxon>Ascomycota</taxon>
        <taxon>Pezizomycotina</taxon>
        <taxon>Sordariomycetes</taxon>
        <taxon>Sordariomycetidae</taxon>
        <taxon>Coniochaetales</taxon>
        <taxon>Coniochaetaceae</taxon>
        <taxon>Coniochaeta</taxon>
    </lineage>
</organism>
<name>A0A1J7JNP3_9PEZI</name>
<reference evidence="2 3" key="1">
    <citation type="submission" date="2016-10" db="EMBL/GenBank/DDBJ databases">
        <title>Draft genome sequence of Coniochaeta ligniaria NRRL30616, a lignocellulolytic fungus for bioabatement of inhibitors in plant biomass hydrolysates.</title>
        <authorList>
            <consortium name="DOE Joint Genome Institute"/>
            <person name="Jimenez D.J."/>
            <person name="Hector R.E."/>
            <person name="Riley R."/>
            <person name="Sun H."/>
            <person name="Grigoriev I.V."/>
            <person name="Van Elsas J.D."/>
            <person name="Nichols N.N."/>
        </authorList>
    </citation>
    <scope>NUCLEOTIDE SEQUENCE [LARGE SCALE GENOMIC DNA]</scope>
    <source>
        <strain evidence="2 3">NRRL 30616</strain>
    </source>
</reference>
<keyword evidence="3" id="KW-1185">Reference proteome</keyword>
<dbReference type="AlphaFoldDB" id="A0A1J7JNP3"/>
<protein>
    <submittedName>
        <fullName evidence="2">Uncharacterized protein</fullName>
    </submittedName>
</protein>
<proteinExistence type="predicted"/>
<evidence type="ECO:0000313" key="2">
    <source>
        <dbReference type="EMBL" id="OIW35017.1"/>
    </source>
</evidence>
<feature type="region of interest" description="Disordered" evidence="1">
    <location>
        <begin position="15"/>
        <end position="46"/>
    </location>
</feature>
<dbReference type="EMBL" id="KV875093">
    <property type="protein sequence ID" value="OIW35017.1"/>
    <property type="molecule type" value="Genomic_DNA"/>
</dbReference>
<accession>A0A1J7JNP3</accession>
<gene>
    <name evidence="2" type="ORF">CONLIGDRAFT_627061</name>
</gene>
<evidence type="ECO:0000313" key="3">
    <source>
        <dbReference type="Proteomes" id="UP000182658"/>
    </source>
</evidence>
<dbReference type="InParanoid" id="A0A1J7JNP3"/>
<evidence type="ECO:0000256" key="1">
    <source>
        <dbReference type="SAM" id="MobiDB-lite"/>
    </source>
</evidence>
<sequence>MVPCLIAHNENEWWAGTRHGNPGQFPGGSRQARQGPTVPTPLVSNVSRPPSIRLRQRLIWKPSSSSMICGSTRSKANDDTFPYTKSCYLEALVGQRCVCKTVPELNLALLALLAALLLGIVMARHCRIGGYEEGKDLLQEVPSTDNPSTIWRPS</sequence>
<dbReference type="Proteomes" id="UP000182658">
    <property type="component" value="Unassembled WGS sequence"/>
</dbReference>